<accession>A0AAD5Z3M0</accession>
<dbReference type="Pfam" id="PF24758">
    <property type="entry name" value="LRR_At5g56370"/>
    <property type="match status" value="1"/>
</dbReference>
<dbReference type="EMBL" id="JAMRDG010000002">
    <property type="protein sequence ID" value="KAJ3686270.1"/>
    <property type="molecule type" value="Genomic_DNA"/>
</dbReference>
<dbReference type="InterPro" id="IPR001810">
    <property type="entry name" value="F-box_dom"/>
</dbReference>
<protein>
    <recommendedName>
        <fullName evidence="5">F-box domain-containing protein</fullName>
    </recommendedName>
</protein>
<dbReference type="InterPro" id="IPR055411">
    <property type="entry name" value="LRR_FXL15/At3g58940/PEG3-like"/>
</dbReference>
<dbReference type="PANTHER" id="PTHR32141">
    <property type="match status" value="1"/>
</dbReference>
<dbReference type="PANTHER" id="PTHR32141:SF179">
    <property type="entry name" value="F-BOX DOMAIN-CONTAINING PROTEIN"/>
    <property type="match status" value="1"/>
</dbReference>
<keyword evidence="4" id="KW-1185">Reference proteome</keyword>
<evidence type="ECO:0008006" key="5">
    <source>
        <dbReference type="Google" id="ProtNLM"/>
    </source>
</evidence>
<feature type="domain" description="F-box" evidence="1">
    <location>
        <begin position="11"/>
        <end position="51"/>
    </location>
</feature>
<evidence type="ECO:0000259" key="2">
    <source>
        <dbReference type="Pfam" id="PF24758"/>
    </source>
</evidence>
<dbReference type="SUPFAM" id="SSF52047">
    <property type="entry name" value="RNI-like"/>
    <property type="match status" value="1"/>
</dbReference>
<dbReference type="InterPro" id="IPR055302">
    <property type="entry name" value="F-box_dom-containing"/>
</dbReference>
<comment type="caution">
    <text evidence="3">The sequence shown here is derived from an EMBL/GenBank/DDBJ whole genome shotgun (WGS) entry which is preliminary data.</text>
</comment>
<proteinExistence type="predicted"/>
<evidence type="ECO:0000313" key="3">
    <source>
        <dbReference type="EMBL" id="KAJ3686270.1"/>
    </source>
</evidence>
<dbReference type="SUPFAM" id="SSF81383">
    <property type="entry name" value="F-box domain"/>
    <property type="match status" value="1"/>
</dbReference>
<reference evidence="3 4" key="1">
    <citation type="journal article" date="2022" name="Cell">
        <title>Repeat-based holocentromeres influence genome architecture and karyotype evolution.</title>
        <authorList>
            <person name="Hofstatter P.G."/>
            <person name="Thangavel G."/>
            <person name="Lux T."/>
            <person name="Neumann P."/>
            <person name="Vondrak T."/>
            <person name="Novak P."/>
            <person name="Zhang M."/>
            <person name="Costa L."/>
            <person name="Castellani M."/>
            <person name="Scott A."/>
            <person name="Toegelov H."/>
            <person name="Fuchs J."/>
            <person name="Mata-Sucre Y."/>
            <person name="Dias Y."/>
            <person name="Vanzela A.L.L."/>
            <person name="Huettel B."/>
            <person name="Almeida C.C.S."/>
            <person name="Simkova H."/>
            <person name="Souza G."/>
            <person name="Pedrosa-Harand A."/>
            <person name="Macas J."/>
            <person name="Mayer K.F.X."/>
            <person name="Houben A."/>
            <person name="Marques A."/>
        </authorList>
    </citation>
    <scope>NUCLEOTIDE SEQUENCE [LARGE SCALE GENOMIC DNA]</scope>
    <source>
        <strain evidence="3">RhyTen1mFocal</strain>
    </source>
</reference>
<sequence>MAEVEAEADRISLLPLDIKISILSRLSIKDAVRTSALARSWRHIWTHLPCLRLYSCQNPLDNPDIQTVHRLVSSLRGPLLDFQLFSSGPHDYQSVLQSLLDLLLQKGGVQTLGLYINDDPKVILPSFHSLRELTLSGCSVVLPTGFRGFHLLKTLDMYEVEISNDDLNLLLRTSNNLTTLSILDSRDSGNPLSVNLNLPLLRHLLFEINDVVENVSVVSSPCLENALIKLGDVDISQNLAKMLLRLVTSVAMVSSLNLDFDVLNCFSLVPLPINFTIPRLKFLSFYLDVHTLDKRAYDAFFWLLRSMPFLEELEVELETVVAYDQADSVAILMRQLLVKKHDGFVCLERTLTSVTIKMFTLDVIASVAWIQFFMLNAKGLKLLKIDFFGSDDLVPSFIEELQKAQVTSSGAKLMIFNLYTRQTTTLCMNG</sequence>
<feature type="domain" description="F-box/LRR-repeat protein 15/At3g58940/PEG3-like LRR" evidence="2">
    <location>
        <begin position="103"/>
        <end position="315"/>
    </location>
</feature>
<dbReference type="Gene3D" id="3.80.10.10">
    <property type="entry name" value="Ribonuclease Inhibitor"/>
    <property type="match status" value="1"/>
</dbReference>
<dbReference type="Pfam" id="PF00646">
    <property type="entry name" value="F-box"/>
    <property type="match status" value="1"/>
</dbReference>
<dbReference type="InterPro" id="IPR032675">
    <property type="entry name" value="LRR_dom_sf"/>
</dbReference>
<organism evidence="3 4">
    <name type="scientific">Rhynchospora tenuis</name>
    <dbReference type="NCBI Taxonomy" id="198213"/>
    <lineage>
        <taxon>Eukaryota</taxon>
        <taxon>Viridiplantae</taxon>
        <taxon>Streptophyta</taxon>
        <taxon>Embryophyta</taxon>
        <taxon>Tracheophyta</taxon>
        <taxon>Spermatophyta</taxon>
        <taxon>Magnoliopsida</taxon>
        <taxon>Liliopsida</taxon>
        <taxon>Poales</taxon>
        <taxon>Cyperaceae</taxon>
        <taxon>Cyperoideae</taxon>
        <taxon>Rhynchosporeae</taxon>
        <taxon>Rhynchospora</taxon>
    </lineage>
</organism>
<dbReference type="Proteomes" id="UP001210211">
    <property type="component" value="Unassembled WGS sequence"/>
</dbReference>
<name>A0AAD5Z3M0_9POAL</name>
<dbReference type="InterPro" id="IPR036047">
    <property type="entry name" value="F-box-like_dom_sf"/>
</dbReference>
<dbReference type="AlphaFoldDB" id="A0AAD5Z3M0"/>
<evidence type="ECO:0000313" key="4">
    <source>
        <dbReference type="Proteomes" id="UP001210211"/>
    </source>
</evidence>
<evidence type="ECO:0000259" key="1">
    <source>
        <dbReference type="Pfam" id="PF00646"/>
    </source>
</evidence>
<gene>
    <name evidence="3" type="ORF">LUZ61_015434</name>
</gene>